<feature type="region of interest" description="Disordered" evidence="1">
    <location>
        <begin position="15"/>
        <end position="42"/>
    </location>
</feature>
<sequence length="120" mass="13649">MIRGETTAVFLPQFSTSSSSGSSSGSSSMHCCCSSSSSSPSSSSLLFSFPESTFFSLSLRFCSFTSFFPFWSFLYTEEDKPMRCFMRLTKVFTPPKKHKFHFILLGFYGTDKWKENKLRL</sequence>
<organism evidence="2 3">
    <name type="scientific">Ameca splendens</name>
    <dbReference type="NCBI Taxonomy" id="208324"/>
    <lineage>
        <taxon>Eukaryota</taxon>
        <taxon>Metazoa</taxon>
        <taxon>Chordata</taxon>
        <taxon>Craniata</taxon>
        <taxon>Vertebrata</taxon>
        <taxon>Euteleostomi</taxon>
        <taxon>Actinopterygii</taxon>
        <taxon>Neopterygii</taxon>
        <taxon>Teleostei</taxon>
        <taxon>Neoteleostei</taxon>
        <taxon>Acanthomorphata</taxon>
        <taxon>Ovalentaria</taxon>
        <taxon>Atherinomorphae</taxon>
        <taxon>Cyprinodontiformes</taxon>
        <taxon>Goodeidae</taxon>
        <taxon>Ameca</taxon>
    </lineage>
</organism>
<keyword evidence="3" id="KW-1185">Reference proteome</keyword>
<comment type="caution">
    <text evidence="2">The sequence shown here is derived from an EMBL/GenBank/DDBJ whole genome shotgun (WGS) entry which is preliminary data.</text>
</comment>
<dbReference type="EMBL" id="JAHRIP010028455">
    <property type="protein sequence ID" value="MEQ2290649.1"/>
    <property type="molecule type" value="Genomic_DNA"/>
</dbReference>
<accession>A0ABV0YA22</accession>
<protein>
    <submittedName>
        <fullName evidence="2">Uncharacterized protein</fullName>
    </submittedName>
</protein>
<evidence type="ECO:0000313" key="2">
    <source>
        <dbReference type="EMBL" id="MEQ2290649.1"/>
    </source>
</evidence>
<reference evidence="2 3" key="1">
    <citation type="submission" date="2021-06" db="EMBL/GenBank/DDBJ databases">
        <authorList>
            <person name="Palmer J.M."/>
        </authorList>
    </citation>
    <scope>NUCLEOTIDE SEQUENCE [LARGE SCALE GENOMIC DNA]</scope>
    <source>
        <strain evidence="2 3">AS_MEX2019</strain>
        <tissue evidence="2">Muscle</tissue>
    </source>
</reference>
<evidence type="ECO:0000313" key="3">
    <source>
        <dbReference type="Proteomes" id="UP001469553"/>
    </source>
</evidence>
<proteinExistence type="predicted"/>
<name>A0ABV0YA22_9TELE</name>
<dbReference type="Proteomes" id="UP001469553">
    <property type="component" value="Unassembled WGS sequence"/>
</dbReference>
<evidence type="ECO:0000256" key="1">
    <source>
        <dbReference type="SAM" id="MobiDB-lite"/>
    </source>
</evidence>
<gene>
    <name evidence="2" type="ORF">AMECASPLE_005311</name>
</gene>